<sequence>MRQAAAGALMALLLTGCQSDPALHSQRIGPGHYRLEADRCHVLLPAPPRRNPLELDLEALAARTCGGRAGPLEALQPIPSRQGSLFGECLRSGALRAEVRCQRTPR</sequence>
<name>A0A4S2D326_STEMA</name>
<reference evidence="1 2" key="1">
    <citation type="submission" date="2019-04" db="EMBL/GenBank/DDBJ databases">
        <title>Microbes associate with the intestines of laboratory mice.</title>
        <authorList>
            <person name="Navarre W."/>
            <person name="Wong E."/>
            <person name="Huang K."/>
            <person name="Tropini C."/>
            <person name="Ng K."/>
            <person name="Yu B."/>
        </authorList>
    </citation>
    <scope>NUCLEOTIDE SEQUENCE [LARGE SCALE GENOMIC DNA]</scope>
    <source>
        <strain evidence="1 2">NM62_B4-13</strain>
    </source>
</reference>
<dbReference type="Proteomes" id="UP000306631">
    <property type="component" value="Unassembled WGS sequence"/>
</dbReference>
<accession>A0A4S2D326</accession>
<dbReference type="EMBL" id="SRYW01000004">
    <property type="protein sequence ID" value="TGY35281.1"/>
    <property type="molecule type" value="Genomic_DNA"/>
</dbReference>
<comment type="caution">
    <text evidence="1">The sequence shown here is derived from an EMBL/GenBank/DDBJ whole genome shotgun (WGS) entry which is preliminary data.</text>
</comment>
<evidence type="ECO:0000313" key="1">
    <source>
        <dbReference type="EMBL" id="TGY35281.1"/>
    </source>
</evidence>
<gene>
    <name evidence="1" type="ORF">E5352_06075</name>
</gene>
<dbReference type="AlphaFoldDB" id="A0A4S2D326"/>
<protein>
    <recommendedName>
        <fullName evidence="3">Lipoprotein</fullName>
    </recommendedName>
</protein>
<dbReference type="OrthoDB" id="6044833at2"/>
<proteinExistence type="predicted"/>
<dbReference type="PROSITE" id="PS51257">
    <property type="entry name" value="PROKAR_LIPOPROTEIN"/>
    <property type="match status" value="1"/>
</dbReference>
<evidence type="ECO:0008006" key="3">
    <source>
        <dbReference type="Google" id="ProtNLM"/>
    </source>
</evidence>
<evidence type="ECO:0000313" key="2">
    <source>
        <dbReference type="Proteomes" id="UP000306631"/>
    </source>
</evidence>
<organism evidence="1 2">
    <name type="scientific">Stenotrophomonas maltophilia</name>
    <name type="common">Pseudomonas maltophilia</name>
    <name type="synonym">Xanthomonas maltophilia</name>
    <dbReference type="NCBI Taxonomy" id="40324"/>
    <lineage>
        <taxon>Bacteria</taxon>
        <taxon>Pseudomonadati</taxon>
        <taxon>Pseudomonadota</taxon>
        <taxon>Gammaproteobacteria</taxon>
        <taxon>Lysobacterales</taxon>
        <taxon>Lysobacteraceae</taxon>
        <taxon>Stenotrophomonas</taxon>
        <taxon>Stenotrophomonas maltophilia group</taxon>
    </lineage>
</organism>